<name>A0AB34Z2T7_BORAF</name>
<accession>A0AB34Z2T7</accession>
<dbReference type="EMBL" id="JACHGM010000006">
    <property type="protein sequence ID" value="MBB5141622.1"/>
    <property type="molecule type" value="Genomic_DNA"/>
</dbReference>
<feature type="domain" description="Tyr recombinase" evidence="2">
    <location>
        <begin position="1"/>
        <end position="46"/>
    </location>
</feature>
<dbReference type="GO" id="GO:0015074">
    <property type="term" value="P:DNA integration"/>
    <property type="evidence" value="ECO:0007669"/>
    <property type="project" value="InterPro"/>
</dbReference>
<dbReference type="AlphaFoldDB" id="A0AB34Z2T7"/>
<protein>
    <submittedName>
        <fullName evidence="3">Site-specific recombinase XerD</fullName>
    </submittedName>
</protein>
<gene>
    <name evidence="3" type="ORF">HNP63_001043</name>
</gene>
<dbReference type="InterPro" id="IPR013762">
    <property type="entry name" value="Integrase-like_cat_sf"/>
</dbReference>
<organism evidence="3 4">
    <name type="scientific">Borreliella afzelii</name>
    <name type="common">Borrelia afzelii</name>
    <dbReference type="NCBI Taxonomy" id="29518"/>
    <lineage>
        <taxon>Bacteria</taxon>
        <taxon>Pseudomonadati</taxon>
        <taxon>Spirochaetota</taxon>
        <taxon>Spirochaetia</taxon>
        <taxon>Spirochaetales</taxon>
        <taxon>Borreliaceae</taxon>
        <taxon>Borreliella</taxon>
    </lineage>
</organism>
<dbReference type="GO" id="GO:0003677">
    <property type="term" value="F:DNA binding"/>
    <property type="evidence" value="ECO:0007669"/>
    <property type="project" value="InterPro"/>
</dbReference>
<dbReference type="GO" id="GO:0006310">
    <property type="term" value="P:DNA recombination"/>
    <property type="evidence" value="ECO:0007669"/>
    <property type="project" value="UniProtKB-KW"/>
</dbReference>
<dbReference type="InterPro" id="IPR002104">
    <property type="entry name" value="Integrase_catalytic"/>
</dbReference>
<evidence type="ECO:0000313" key="3">
    <source>
        <dbReference type="EMBL" id="MBB5141622.1"/>
    </source>
</evidence>
<comment type="caution">
    <text evidence="3">The sequence shown here is derived from an EMBL/GenBank/DDBJ whole genome shotgun (WGS) entry which is preliminary data.</text>
</comment>
<dbReference type="InterPro" id="IPR011010">
    <property type="entry name" value="DNA_brk_join_enz"/>
</dbReference>
<dbReference type="Proteomes" id="UP000529652">
    <property type="component" value="Unassembled WGS sequence"/>
</dbReference>
<evidence type="ECO:0000256" key="1">
    <source>
        <dbReference type="ARBA" id="ARBA00023172"/>
    </source>
</evidence>
<dbReference type="SUPFAM" id="SSF56349">
    <property type="entry name" value="DNA breaking-rejoining enzymes"/>
    <property type="match status" value="1"/>
</dbReference>
<sequence>MPVILTQSEANLLLNSFNLRHKTSYRNRLLIEFALLAGMKISELAA</sequence>
<dbReference type="Gene3D" id="1.10.443.10">
    <property type="entry name" value="Intergrase catalytic core"/>
    <property type="match status" value="1"/>
</dbReference>
<evidence type="ECO:0000313" key="4">
    <source>
        <dbReference type="Proteomes" id="UP000529652"/>
    </source>
</evidence>
<dbReference type="RefSeq" id="WP_183227390.1">
    <property type="nucleotide sequence ID" value="NZ_CAXOVT010000003.1"/>
</dbReference>
<reference evidence="3 4" key="1">
    <citation type="submission" date="2020-08" db="EMBL/GenBank/DDBJ databases">
        <title>Genomic Encyclopedia of Type Strains, Phase IV (KMG-IV): sequencing the most valuable type-strain genomes for metagenomic binning, comparative biology and taxonomic classification.</title>
        <authorList>
            <person name="Goeker M."/>
        </authorList>
    </citation>
    <scope>NUCLEOTIDE SEQUENCE [LARGE SCALE GENOMIC DNA]</scope>
    <source>
        <strain evidence="3 4">DSM 10508</strain>
    </source>
</reference>
<dbReference type="PROSITE" id="PS51898">
    <property type="entry name" value="TYR_RECOMBINASE"/>
    <property type="match status" value="1"/>
</dbReference>
<proteinExistence type="predicted"/>
<keyword evidence="1" id="KW-0233">DNA recombination</keyword>
<evidence type="ECO:0000259" key="2">
    <source>
        <dbReference type="PROSITE" id="PS51898"/>
    </source>
</evidence>